<dbReference type="RefSeq" id="WP_353982073.1">
    <property type="nucleotide sequence ID" value="NZ_CP159578.1"/>
</dbReference>
<feature type="transmembrane region" description="Helical" evidence="1">
    <location>
        <begin position="44"/>
        <end position="66"/>
    </location>
</feature>
<evidence type="ECO:0000256" key="1">
    <source>
        <dbReference type="SAM" id="Phobius"/>
    </source>
</evidence>
<dbReference type="AlphaFoldDB" id="A0AB74UJ17"/>
<name>A0AB74UJ17_9GAMM</name>
<evidence type="ECO:0000313" key="2">
    <source>
        <dbReference type="EMBL" id="XCJ81318.1"/>
    </source>
</evidence>
<accession>A0AB74UJ17</accession>
<keyword evidence="1" id="KW-0812">Transmembrane</keyword>
<sequence length="140" mass="14742">MSLINARRATAIALAASLTLSLAGCGTLFYPERKGQLPGRIDPGVAIADGIGLLFFIVPGVIAYAIDFSNNTIYLPSEAGAGIDATHLDDPADTAQVDALLASRGLPQGWQGEVVRVERPRDLGQALAWIETSRIDLAAR</sequence>
<protein>
    <submittedName>
        <fullName evidence="2">Uncharacterized protein</fullName>
    </submittedName>
</protein>
<gene>
    <name evidence="2" type="ORF">ABV408_09105</name>
</gene>
<dbReference type="PROSITE" id="PS51257">
    <property type="entry name" value="PROKAR_LIPOPROTEIN"/>
    <property type="match status" value="1"/>
</dbReference>
<dbReference type="EMBL" id="CP159578">
    <property type="protein sequence ID" value="XCJ81318.1"/>
    <property type="molecule type" value="Genomic_DNA"/>
</dbReference>
<reference evidence="2" key="1">
    <citation type="submission" date="2024-06" db="EMBL/GenBank/DDBJ databases">
        <title>Complete genome of Salinicola endophyticus HNIBRBA4755.</title>
        <authorList>
            <person name="Shin S.Y."/>
            <person name="Kang H."/>
            <person name="Song J."/>
        </authorList>
    </citation>
    <scope>NUCLEOTIDE SEQUENCE</scope>
    <source>
        <strain evidence="2">HNIBRBA4755</strain>
    </source>
</reference>
<proteinExistence type="predicted"/>
<keyword evidence="1" id="KW-0472">Membrane</keyword>
<organism evidence="2">
    <name type="scientific">Salinicola endophyticus</name>
    <dbReference type="NCBI Taxonomy" id="1949083"/>
    <lineage>
        <taxon>Bacteria</taxon>
        <taxon>Pseudomonadati</taxon>
        <taxon>Pseudomonadota</taxon>
        <taxon>Gammaproteobacteria</taxon>
        <taxon>Oceanospirillales</taxon>
        <taxon>Halomonadaceae</taxon>
        <taxon>Salinicola</taxon>
    </lineage>
</organism>
<keyword evidence="1" id="KW-1133">Transmembrane helix</keyword>